<dbReference type="Gene3D" id="3.90.1570.30">
    <property type="match status" value="1"/>
</dbReference>
<dbReference type="GO" id="GO:0003677">
    <property type="term" value="F:DNA binding"/>
    <property type="evidence" value="ECO:0007669"/>
    <property type="project" value="UniProtKB-KW"/>
</dbReference>
<comment type="caution">
    <text evidence="2">The sequence shown here is derived from an EMBL/GenBank/DDBJ whole genome shotgun (WGS) entry which is preliminary data.</text>
</comment>
<dbReference type="InterPro" id="IPR007409">
    <property type="entry name" value="Restrct_endonuc_type1_HsdR_N"/>
</dbReference>
<reference evidence="3" key="1">
    <citation type="submission" date="2017-09" db="EMBL/GenBank/DDBJ databases">
        <title>Depth-based differentiation of microbial function through sediment-hosted aquifers and enrichment of novel symbionts in the deep terrestrial subsurface.</title>
        <authorList>
            <person name="Probst A.J."/>
            <person name="Ladd B."/>
            <person name="Jarett J.K."/>
            <person name="Geller-Mcgrath D.E."/>
            <person name="Sieber C.M.K."/>
            <person name="Emerson J.B."/>
            <person name="Anantharaman K."/>
            <person name="Thomas B.C."/>
            <person name="Malmstrom R."/>
            <person name="Stieglmeier M."/>
            <person name="Klingl A."/>
            <person name="Woyke T."/>
            <person name="Ryan C.M."/>
            <person name="Banfield J.F."/>
        </authorList>
    </citation>
    <scope>NUCLEOTIDE SEQUENCE [LARGE SCALE GENOMIC DNA]</scope>
</reference>
<sequence>MQKEARARIKINELLQNAGWRFFDDKNEKANIVLENNAKITKQAIDEFGNDFEKTKKGFVDFLLLDEKGFPFVVLEAKSEDKDPLTAKEQARRYAQSQNARFIILSNGNLHYFWDLERGSPTQFIAITFRLVWQRK</sequence>
<proteinExistence type="predicted"/>
<dbReference type="EMBL" id="PEXQ01000071">
    <property type="protein sequence ID" value="PIU14271.1"/>
    <property type="molecule type" value="Genomic_DNA"/>
</dbReference>
<dbReference type="Pfam" id="PF04313">
    <property type="entry name" value="HSDR_N"/>
    <property type="match status" value="1"/>
</dbReference>
<gene>
    <name evidence="2" type="ORF">COT20_02850</name>
</gene>
<evidence type="ECO:0000313" key="3">
    <source>
        <dbReference type="Proteomes" id="UP000229784"/>
    </source>
</evidence>
<evidence type="ECO:0000259" key="1">
    <source>
        <dbReference type="Pfam" id="PF04313"/>
    </source>
</evidence>
<feature type="domain" description="Restriction endonuclease type I HsdR N-terminal" evidence="1">
    <location>
        <begin position="9"/>
        <end position="119"/>
    </location>
</feature>
<dbReference type="GO" id="GO:0009035">
    <property type="term" value="F:type I site-specific deoxyribonuclease activity"/>
    <property type="evidence" value="ECO:0007669"/>
    <property type="project" value="UniProtKB-EC"/>
</dbReference>
<evidence type="ECO:0000313" key="2">
    <source>
        <dbReference type="EMBL" id="PIU14271.1"/>
    </source>
</evidence>
<dbReference type="GO" id="GO:0005524">
    <property type="term" value="F:ATP binding"/>
    <property type="evidence" value="ECO:0007669"/>
    <property type="project" value="UniProtKB-KW"/>
</dbReference>
<accession>A0A2M6XTY5</accession>
<dbReference type="Proteomes" id="UP000229784">
    <property type="component" value="Unassembled WGS sequence"/>
</dbReference>
<dbReference type="GO" id="GO:0009307">
    <property type="term" value="P:DNA restriction-modification system"/>
    <property type="evidence" value="ECO:0007669"/>
    <property type="project" value="UniProtKB-KW"/>
</dbReference>
<dbReference type="AlphaFoldDB" id="A0A2M6XTY5"/>
<protein>
    <recommendedName>
        <fullName evidence="1">Restriction endonuclease type I HsdR N-terminal domain-containing protein</fullName>
    </recommendedName>
</protein>
<name>A0A2M6XTY5_9BACT</name>
<organism evidence="2 3">
    <name type="scientific">bacterium (Candidatus Gribaldobacteria) CG08_land_8_20_14_0_20_39_15</name>
    <dbReference type="NCBI Taxonomy" id="2014273"/>
    <lineage>
        <taxon>Bacteria</taxon>
        <taxon>Candidatus Gribaldobacteria</taxon>
    </lineage>
</organism>